<dbReference type="Proteomes" id="UP000567179">
    <property type="component" value="Unassembled WGS sequence"/>
</dbReference>
<proteinExistence type="predicted"/>
<dbReference type="Gene3D" id="3.80.10.10">
    <property type="entry name" value="Ribonuclease Inhibitor"/>
    <property type="match status" value="1"/>
</dbReference>
<dbReference type="AlphaFoldDB" id="A0A8H5BPE8"/>
<keyword evidence="2" id="KW-1185">Reference proteome</keyword>
<organism evidence="1 2">
    <name type="scientific">Psilocybe cf. subviscida</name>
    <dbReference type="NCBI Taxonomy" id="2480587"/>
    <lineage>
        <taxon>Eukaryota</taxon>
        <taxon>Fungi</taxon>
        <taxon>Dikarya</taxon>
        <taxon>Basidiomycota</taxon>
        <taxon>Agaricomycotina</taxon>
        <taxon>Agaricomycetes</taxon>
        <taxon>Agaricomycetidae</taxon>
        <taxon>Agaricales</taxon>
        <taxon>Agaricineae</taxon>
        <taxon>Strophariaceae</taxon>
        <taxon>Psilocybe</taxon>
    </lineage>
</organism>
<comment type="caution">
    <text evidence="1">The sequence shown here is derived from an EMBL/GenBank/DDBJ whole genome shotgun (WGS) entry which is preliminary data.</text>
</comment>
<reference evidence="1 2" key="1">
    <citation type="journal article" date="2020" name="ISME J.">
        <title>Uncovering the hidden diversity of litter-decomposition mechanisms in mushroom-forming fungi.</title>
        <authorList>
            <person name="Floudas D."/>
            <person name="Bentzer J."/>
            <person name="Ahren D."/>
            <person name="Johansson T."/>
            <person name="Persson P."/>
            <person name="Tunlid A."/>
        </authorList>
    </citation>
    <scope>NUCLEOTIDE SEQUENCE [LARGE SCALE GENOMIC DNA]</scope>
    <source>
        <strain evidence="1 2">CBS 101986</strain>
    </source>
</reference>
<sequence length="410" mass="45962">MTGVNDVPVEVLGYIFYLATVDNMYPYSRLGLGRYLSVIRRNPYRNCAPFVFLQVCGHWRAVAEATPILWTPLDATTQTLSPTTLVALRHWLSLSQPAPLEFFLDKTNRFVDARKGDASAHVAAMLRVLANEAHRWRSAALDMDPHVAGVFVDMLLNEFHPGSFPNLKRLEIVAFPGNSASVPLEDLARAIGSVESLKELYLEMKYVPSLLSDIPWGQLTTVYLGMPLSINEVTSLLTQATAAIEATFGRISGAPTSTWDAQRSTLPELKNLTLTGSESLFNLFNRFDFPRLEQLTITSDSLTCHQPLEGLIEQPGLPFHRLVLRVSGRLSVSDLTKYLGILKLRRVPHVEFHSWNILDVISGVAQLEDDIPALWSWRHLRRSQCVGWKSQFDHNDSHVARIMPSPHVVS</sequence>
<accession>A0A8H5BPE8</accession>
<gene>
    <name evidence="1" type="ORF">D9619_005048</name>
</gene>
<dbReference type="EMBL" id="JAACJJ010000014">
    <property type="protein sequence ID" value="KAF5327125.1"/>
    <property type="molecule type" value="Genomic_DNA"/>
</dbReference>
<evidence type="ECO:0000313" key="2">
    <source>
        <dbReference type="Proteomes" id="UP000567179"/>
    </source>
</evidence>
<evidence type="ECO:0000313" key="1">
    <source>
        <dbReference type="EMBL" id="KAF5327125.1"/>
    </source>
</evidence>
<name>A0A8H5BPE8_9AGAR</name>
<dbReference type="InterPro" id="IPR032675">
    <property type="entry name" value="LRR_dom_sf"/>
</dbReference>
<dbReference type="OrthoDB" id="2840009at2759"/>
<evidence type="ECO:0008006" key="3">
    <source>
        <dbReference type="Google" id="ProtNLM"/>
    </source>
</evidence>
<protein>
    <recommendedName>
        <fullName evidence="3">F-box domain-containing protein</fullName>
    </recommendedName>
</protein>